<organism evidence="2 3">
    <name type="scientific">Solirubrobacter phytolaccae</name>
    <dbReference type="NCBI Taxonomy" id="1404360"/>
    <lineage>
        <taxon>Bacteria</taxon>
        <taxon>Bacillati</taxon>
        <taxon>Actinomycetota</taxon>
        <taxon>Thermoleophilia</taxon>
        <taxon>Solirubrobacterales</taxon>
        <taxon>Solirubrobacteraceae</taxon>
        <taxon>Solirubrobacter</taxon>
    </lineage>
</organism>
<name>A0A9X3SBJ2_9ACTN</name>
<gene>
    <name evidence="2" type="ORF">OJ997_14390</name>
</gene>
<dbReference type="EMBL" id="JAPDDP010000022">
    <property type="protein sequence ID" value="MDA0181490.1"/>
    <property type="molecule type" value="Genomic_DNA"/>
</dbReference>
<reference evidence="2" key="1">
    <citation type="submission" date="2022-10" db="EMBL/GenBank/DDBJ databases">
        <title>The WGS of Solirubrobacter phytolaccae KCTC 29190.</title>
        <authorList>
            <person name="Jiang Z."/>
        </authorList>
    </citation>
    <scope>NUCLEOTIDE SEQUENCE</scope>
    <source>
        <strain evidence="2">KCTC 29190</strain>
    </source>
</reference>
<feature type="transmembrane region" description="Helical" evidence="1">
    <location>
        <begin position="150"/>
        <end position="174"/>
    </location>
</feature>
<comment type="caution">
    <text evidence="2">The sequence shown here is derived from an EMBL/GenBank/DDBJ whole genome shotgun (WGS) entry which is preliminary data.</text>
</comment>
<dbReference type="Proteomes" id="UP001147653">
    <property type="component" value="Unassembled WGS sequence"/>
</dbReference>
<protein>
    <submittedName>
        <fullName evidence="2">Uncharacterized protein</fullName>
    </submittedName>
</protein>
<feature type="transmembrane region" description="Helical" evidence="1">
    <location>
        <begin position="117"/>
        <end position="143"/>
    </location>
</feature>
<evidence type="ECO:0000256" key="1">
    <source>
        <dbReference type="SAM" id="Phobius"/>
    </source>
</evidence>
<evidence type="ECO:0000313" key="3">
    <source>
        <dbReference type="Proteomes" id="UP001147653"/>
    </source>
</evidence>
<feature type="transmembrane region" description="Helical" evidence="1">
    <location>
        <begin position="224"/>
        <end position="242"/>
    </location>
</feature>
<feature type="transmembrane region" description="Helical" evidence="1">
    <location>
        <begin position="70"/>
        <end position="87"/>
    </location>
</feature>
<feature type="transmembrane region" description="Helical" evidence="1">
    <location>
        <begin position="275"/>
        <end position="293"/>
    </location>
</feature>
<keyword evidence="3" id="KW-1185">Reference proteome</keyword>
<accession>A0A9X3SBJ2</accession>
<keyword evidence="1" id="KW-1133">Transmembrane helix</keyword>
<proteinExistence type="predicted"/>
<evidence type="ECO:0000313" key="2">
    <source>
        <dbReference type="EMBL" id="MDA0181490.1"/>
    </source>
</evidence>
<feature type="transmembrane region" description="Helical" evidence="1">
    <location>
        <begin position="248"/>
        <end position="268"/>
    </location>
</feature>
<dbReference type="AlphaFoldDB" id="A0A9X3SBJ2"/>
<sequence length="381" mass="40170">MYALTSKLWLDGADLYGHVVVAQPPWQFFYGAGALALDDSMTWLRLAVGLAQLGGGVLGAVAVKRLTDNPWAIAAAPALTLLTPWAVREHGALTPELLAPPVLLGAALLASKPKTALAAGALASVAVFLKWPYALPVLALVLFSAAPKRVFVGAVVAGVVQAVVFTAIFGWGLWDDTVIAQMASERRGFDVLRGVWGQAFWSLIGLTALAFFAWRHREKAQDRALLKVLLALAVGMLATLASNTKDGTGLNILVPIETALVPLALAGAVFSGRRLVPALLLAFTLAQSLSLIITPRSATPFIYPTSERGAWGIAGDERAVERAIEQAAACPPGVVYSGAPYLAFLTDRPMPDGQPDQFLPLHSPHLKDVGAAINAAQPRCP</sequence>
<feature type="transmembrane region" description="Helical" evidence="1">
    <location>
        <begin position="194"/>
        <end position="212"/>
    </location>
</feature>
<feature type="transmembrane region" description="Helical" evidence="1">
    <location>
        <begin position="43"/>
        <end position="63"/>
    </location>
</feature>
<dbReference type="RefSeq" id="WP_270025806.1">
    <property type="nucleotide sequence ID" value="NZ_JAPDDP010000022.1"/>
</dbReference>
<keyword evidence="1" id="KW-0812">Transmembrane</keyword>
<keyword evidence="1" id="KW-0472">Membrane</keyword>